<dbReference type="AlphaFoldDB" id="A0A1G7CHS6"/>
<dbReference type="RefSeq" id="WP_231946356.1">
    <property type="nucleotide sequence ID" value="NZ_LT629688.1"/>
</dbReference>
<dbReference type="EMBL" id="LT629688">
    <property type="protein sequence ID" value="SDE38290.1"/>
    <property type="molecule type" value="Genomic_DNA"/>
</dbReference>
<dbReference type="Pfam" id="PF01663">
    <property type="entry name" value="Phosphodiest"/>
    <property type="match status" value="1"/>
</dbReference>
<dbReference type="Gene3D" id="3.40.720.10">
    <property type="entry name" value="Alkaline Phosphatase, subunit A"/>
    <property type="match status" value="1"/>
</dbReference>
<proteinExistence type="predicted"/>
<accession>A0A1G7CHS6</accession>
<reference evidence="1 2" key="1">
    <citation type="submission" date="2016-10" db="EMBL/GenBank/DDBJ databases">
        <authorList>
            <person name="de Groot N.N."/>
        </authorList>
    </citation>
    <scope>NUCLEOTIDE SEQUENCE [LARGE SCALE GENOMIC DNA]</scope>
    <source>
        <strain evidence="1 2">MON 2.2</strain>
    </source>
</reference>
<dbReference type="PANTHER" id="PTHR10151">
    <property type="entry name" value="ECTONUCLEOTIDE PYROPHOSPHATASE/PHOSPHODIESTERASE"/>
    <property type="match status" value="1"/>
</dbReference>
<organism evidence="1 2">
    <name type="scientific">Auraticoccus monumenti</name>
    <dbReference type="NCBI Taxonomy" id="675864"/>
    <lineage>
        <taxon>Bacteria</taxon>
        <taxon>Bacillati</taxon>
        <taxon>Actinomycetota</taxon>
        <taxon>Actinomycetes</taxon>
        <taxon>Propionibacteriales</taxon>
        <taxon>Propionibacteriaceae</taxon>
        <taxon>Auraticoccus</taxon>
    </lineage>
</organism>
<evidence type="ECO:0000313" key="2">
    <source>
        <dbReference type="Proteomes" id="UP000198546"/>
    </source>
</evidence>
<dbReference type="GO" id="GO:0016787">
    <property type="term" value="F:hydrolase activity"/>
    <property type="evidence" value="ECO:0007669"/>
    <property type="project" value="UniProtKB-ARBA"/>
</dbReference>
<protein>
    <submittedName>
        <fullName evidence="1">Type I phosphodiesterase / nucleotide pyrophosphatase</fullName>
    </submittedName>
</protein>
<sequence>MPALPEMVLPAHGRRSLADLLPALAGRLGVDLGPGRALETDETGLPEGQRWVVMLVDGLGWDLLRSVAHDVPYLHSLLPGGRSITAGVPSTTVTSLTSLGTGLAPGCHGMAGYSFRVPHTDEVLNALVWDSAVTPREMQPRPTVFETLRTGEDGRGGTRPVTVSSVAPSRFRGSGLTFAALRGPEFFGLDDERDEDRRIELITQRAVAGERTLVYGYERELDHTGHVHGSRSSQWLRHLIRIDALCARLRAALPDDVRLVITGDHGMVDVAWVDQLVVEDEPDLMAGVHLMAGEGRLRQLYTGVAPAAEVAARWRDRLGDQAWVRTRDEAFDEGWFGGGDDRVRLRFGDVLVAMRGGGAVMTRSQDRELSLVGMHGSLTPAEMLVPLLVD</sequence>
<keyword evidence="2" id="KW-1185">Reference proteome</keyword>
<dbReference type="Proteomes" id="UP000198546">
    <property type="component" value="Chromosome i"/>
</dbReference>
<dbReference type="InterPro" id="IPR002591">
    <property type="entry name" value="Phosphodiest/P_Trfase"/>
</dbReference>
<gene>
    <name evidence="1" type="ORF">SAMN04489747_3260</name>
</gene>
<dbReference type="STRING" id="675864.SAMN04489747_3260"/>
<dbReference type="InterPro" id="IPR017850">
    <property type="entry name" value="Alkaline_phosphatase_core_sf"/>
</dbReference>
<evidence type="ECO:0000313" key="1">
    <source>
        <dbReference type="EMBL" id="SDE38290.1"/>
    </source>
</evidence>
<dbReference type="PANTHER" id="PTHR10151:SF120">
    <property type="entry name" value="BIS(5'-ADENOSYL)-TRIPHOSPHATASE"/>
    <property type="match status" value="1"/>
</dbReference>
<dbReference type="SUPFAM" id="SSF53649">
    <property type="entry name" value="Alkaline phosphatase-like"/>
    <property type="match status" value="1"/>
</dbReference>
<name>A0A1G7CHS6_9ACTN</name>